<dbReference type="EMBL" id="ML995849">
    <property type="protein sequence ID" value="KAF2767939.1"/>
    <property type="molecule type" value="Genomic_DNA"/>
</dbReference>
<evidence type="ECO:0000313" key="3">
    <source>
        <dbReference type="Proteomes" id="UP000799436"/>
    </source>
</evidence>
<evidence type="ECO:0000313" key="2">
    <source>
        <dbReference type="EMBL" id="KAF2767939.1"/>
    </source>
</evidence>
<dbReference type="Proteomes" id="UP000799436">
    <property type="component" value="Unassembled WGS sequence"/>
</dbReference>
<feature type="domain" description="Heterokaryon incompatibility" evidence="1">
    <location>
        <begin position="20"/>
        <end position="85"/>
    </location>
</feature>
<dbReference type="InterPro" id="IPR010730">
    <property type="entry name" value="HET"/>
</dbReference>
<dbReference type="Pfam" id="PF06985">
    <property type="entry name" value="HET"/>
    <property type="match status" value="1"/>
</dbReference>
<feature type="non-terminal residue" evidence="2">
    <location>
        <position position="115"/>
    </location>
</feature>
<proteinExistence type="predicted"/>
<gene>
    <name evidence="2" type="ORF">EJ03DRAFT_314775</name>
</gene>
<sequence>MRLLSTHALRFAEFTIPPPYAILSRRWGGEEVIYVEYCAEARPPGLRWTKMLDCCEIARSRKHRYVWIDSCCIDKRSSAEISEAIAVREDHGAFVRGLTSRLDARTRTIASEAST</sequence>
<accession>A0A6G1L5V4</accession>
<organism evidence="2 3">
    <name type="scientific">Teratosphaeria nubilosa</name>
    <dbReference type="NCBI Taxonomy" id="161662"/>
    <lineage>
        <taxon>Eukaryota</taxon>
        <taxon>Fungi</taxon>
        <taxon>Dikarya</taxon>
        <taxon>Ascomycota</taxon>
        <taxon>Pezizomycotina</taxon>
        <taxon>Dothideomycetes</taxon>
        <taxon>Dothideomycetidae</taxon>
        <taxon>Mycosphaerellales</taxon>
        <taxon>Teratosphaeriaceae</taxon>
        <taxon>Teratosphaeria</taxon>
    </lineage>
</organism>
<dbReference type="PANTHER" id="PTHR10622">
    <property type="entry name" value="HET DOMAIN-CONTAINING PROTEIN"/>
    <property type="match status" value="1"/>
</dbReference>
<name>A0A6G1L5V4_9PEZI</name>
<keyword evidence="3" id="KW-1185">Reference proteome</keyword>
<reference evidence="2" key="1">
    <citation type="journal article" date="2020" name="Stud. Mycol.">
        <title>101 Dothideomycetes genomes: a test case for predicting lifestyles and emergence of pathogens.</title>
        <authorList>
            <person name="Haridas S."/>
            <person name="Albert R."/>
            <person name="Binder M."/>
            <person name="Bloem J."/>
            <person name="Labutti K."/>
            <person name="Salamov A."/>
            <person name="Andreopoulos B."/>
            <person name="Baker S."/>
            <person name="Barry K."/>
            <person name="Bills G."/>
            <person name="Bluhm B."/>
            <person name="Cannon C."/>
            <person name="Castanera R."/>
            <person name="Culley D."/>
            <person name="Daum C."/>
            <person name="Ezra D."/>
            <person name="Gonzalez J."/>
            <person name="Henrissat B."/>
            <person name="Kuo A."/>
            <person name="Liang C."/>
            <person name="Lipzen A."/>
            <person name="Lutzoni F."/>
            <person name="Magnuson J."/>
            <person name="Mondo S."/>
            <person name="Nolan M."/>
            <person name="Ohm R."/>
            <person name="Pangilinan J."/>
            <person name="Park H.-J."/>
            <person name="Ramirez L."/>
            <person name="Alfaro M."/>
            <person name="Sun H."/>
            <person name="Tritt A."/>
            <person name="Yoshinaga Y."/>
            <person name="Zwiers L.-H."/>
            <person name="Turgeon B."/>
            <person name="Goodwin S."/>
            <person name="Spatafora J."/>
            <person name="Crous P."/>
            <person name="Grigoriev I."/>
        </authorList>
    </citation>
    <scope>NUCLEOTIDE SEQUENCE</scope>
    <source>
        <strain evidence="2">CBS 116005</strain>
    </source>
</reference>
<evidence type="ECO:0000259" key="1">
    <source>
        <dbReference type="Pfam" id="PF06985"/>
    </source>
</evidence>
<protein>
    <recommendedName>
        <fullName evidence="1">Heterokaryon incompatibility domain-containing protein</fullName>
    </recommendedName>
</protein>
<dbReference type="AlphaFoldDB" id="A0A6G1L5V4"/>
<dbReference type="PANTHER" id="PTHR10622:SF10">
    <property type="entry name" value="HET DOMAIN-CONTAINING PROTEIN"/>
    <property type="match status" value="1"/>
</dbReference>
<dbReference type="OrthoDB" id="20872at2759"/>